<dbReference type="Proteomes" id="UP000019132">
    <property type="component" value="Unassembled WGS sequence"/>
</dbReference>
<feature type="region of interest" description="Disordered" evidence="2">
    <location>
        <begin position="165"/>
        <end position="205"/>
    </location>
</feature>
<dbReference type="eggNOG" id="ENOG502SKCH">
    <property type="taxonomic scope" value="Eukaryota"/>
</dbReference>
<evidence type="ECO:0000313" key="3">
    <source>
        <dbReference type="EnsemblProtists" id="PYU1_T001467"/>
    </source>
</evidence>
<dbReference type="HOGENOM" id="CLU_507631_0_0_1"/>
<name>K3W926_GLOUD</name>
<keyword evidence="1" id="KW-0175">Coiled coil</keyword>
<dbReference type="EnsemblProtists" id="PYU1_T001467">
    <property type="protein sequence ID" value="PYU1_T001467"/>
    <property type="gene ID" value="PYU1_G001467"/>
</dbReference>
<dbReference type="VEuPathDB" id="FungiDB:PYU1_G001467"/>
<feature type="compositionally biased region" description="Basic and acidic residues" evidence="2">
    <location>
        <begin position="177"/>
        <end position="191"/>
    </location>
</feature>
<protein>
    <recommendedName>
        <fullName evidence="5">START domain-containing protein</fullName>
    </recommendedName>
</protein>
<dbReference type="PANTHER" id="PTHR35796:SF3">
    <property type="entry name" value="BHLH DOMAIN-CONTAINING PROTEIN"/>
    <property type="match status" value="1"/>
</dbReference>
<dbReference type="InParanoid" id="K3W926"/>
<organism evidence="3 4">
    <name type="scientific">Globisporangium ultimum (strain ATCC 200006 / CBS 805.95 / DAOM BR144)</name>
    <name type="common">Pythium ultimum</name>
    <dbReference type="NCBI Taxonomy" id="431595"/>
    <lineage>
        <taxon>Eukaryota</taxon>
        <taxon>Sar</taxon>
        <taxon>Stramenopiles</taxon>
        <taxon>Oomycota</taxon>
        <taxon>Peronosporomycetes</taxon>
        <taxon>Pythiales</taxon>
        <taxon>Pythiaceae</taxon>
        <taxon>Globisporangium</taxon>
    </lineage>
</organism>
<dbReference type="CDD" id="cd14686">
    <property type="entry name" value="bZIP"/>
    <property type="match status" value="1"/>
</dbReference>
<reference evidence="3" key="3">
    <citation type="submission" date="2015-02" db="UniProtKB">
        <authorList>
            <consortium name="EnsemblProtists"/>
        </authorList>
    </citation>
    <scope>IDENTIFICATION</scope>
    <source>
        <strain evidence="3">DAOM BR144</strain>
    </source>
</reference>
<evidence type="ECO:0008006" key="5">
    <source>
        <dbReference type="Google" id="ProtNLM"/>
    </source>
</evidence>
<evidence type="ECO:0000313" key="4">
    <source>
        <dbReference type="Proteomes" id="UP000019132"/>
    </source>
</evidence>
<feature type="region of interest" description="Disordered" evidence="2">
    <location>
        <begin position="85"/>
        <end position="143"/>
    </location>
</feature>
<proteinExistence type="predicted"/>
<reference evidence="4" key="2">
    <citation type="submission" date="2010-04" db="EMBL/GenBank/DDBJ databases">
        <authorList>
            <person name="Buell R."/>
            <person name="Hamilton J."/>
            <person name="Hostetler J."/>
        </authorList>
    </citation>
    <scope>NUCLEOTIDE SEQUENCE [LARGE SCALE GENOMIC DNA]</scope>
    <source>
        <strain evidence="4">DAOM:BR144</strain>
    </source>
</reference>
<keyword evidence="4" id="KW-1185">Reference proteome</keyword>
<dbReference type="PANTHER" id="PTHR35796">
    <property type="entry name" value="HYPOTHETICAL CYTOSOLIC PROTEIN"/>
    <property type="match status" value="1"/>
</dbReference>
<feature type="coiled-coil region" evidence="1">
    <location>
        <begin position="225"/>
        <end position="265"/>
    </location>
</feature>
<sequence>MAADDEMGFPEAFAFLLDEIDHDDLARALQSGGGGASSPCSVTPLEGDERMDASWAPQSEWHCSAEVPTRGELVYVEFPSSAEARKDGEVEALSSMPLATAPSSCVSDNNRDRLGPEANSSEEQASAPVPRKPPMENSTRKRQKEELAYLRDKVQQLELELASLKERVKPTGLPKDSPSKRREDESQDEKNAQQQPRPDGRDDGIEANATATEKKIVPMTSLWERVAKRQLIEKQKAEMKNLKLKEALEDQLKIAKSLEKVLKKRPSATLSTQVLDSVQVLNSKRFCTLNHSEASIYDLLIANTERVYAEIDDVCARNEYMQLEEDINDTKLMVDASNQLFMEITHAKIIPFDLPTTLDGVWRCLSLAHVPIADGSYEAVERTVDTICAKSTMALTVRNNQQAMVHTRFVIRKFVEKDRVVLACESSTHSEGPREIVHGLKCLEKGWVVIKPVRRSQSKSKDENEESDAVPSTIIQLCMRLTPTISGDMLESQRRHTGAITDLILGSFNKSLSLLYQAVENIILENILPSSSSSTQEATKEHESPP</sequence>
<accession>K3W926</accession>
<evidence type="ECO:0000256" key="1">
    <source>
        <dbReference type="SAM" id="Coils"/>
    </source>
</evidence>
<reference evidence="4" key="1">
    <citation type="journal article" date="2010" name="Genome Biol.">
        <title>Genome sequence of the necrotrophic plant pathogen Pythium ultimum reveals original pathogenicity mechanisms and effector repertoire.</title>
        <authorList>
            <person name="Levesque C.A."/>
            <person name="Brouwer H."/>
            <person name="Cano L."/>
            <person name="Hamilton J.P."/>
            <person name="Holt C."/>
            <person name="Huitema E."/>
            <person name="Raffaele S."/>
            <person name="Robideau G.P."/>
            <person name="Thines M."/>
            <person name="Win J."/>
            <person name="Zerillo M.M."/>
            <person name="Beakes G.W."/>
            <person name="Boore J.L."/>
            <person name="Busam D."/>
            <person name="Dumas B."/>
            <person name="Ferriera S."/>
            <person name="Fuerstenberg S.I."/>
            <person name="Gachon C.M."/>
            <person name="Gaulin E."/>
            <person name="Govers F."/>
            <person name="Grenville-Briggs L."/>
            <person name="Horner N."/>
            <person name="Hostetler J."/>
            <person name="Jiang R.H."/>
            <person name="Johnson J."/>
            <person name="Krajaejun T."/>
            <person name="Lin H."/>
            <person name="Meijer H.J."/>
            <person name="Moore B."/>
            <person name="Morris P."/>
            <person name="Phuntmart V."/>
            <person name="Puiu D."/>
            <person name="Shetty J."/>
            <person name="Stajich J.E."/>
            <person name="Tripathy S."/>
            <person name="Wawra S."/>
            <person name="van West P."/>
            <person name="Whitty B.R."/>
            <person name="Coutinho P.M."/>
            <person name="Henrissat B."/>
            <person name="Martin F."/>
            <person name="Thomas P.D."/>
            <person name="Tyler B.M."/>
            <person name="De Vries R.P."/>
            <person name="Kamoun S."/>
            <person name="Yandell M."/>
            <person name="Tisserat N."/>
            <person name="Buell C.R."/>
        </authorList>
    </citation>
    <scope>NUCLEOTIDE SEQUENCE</scope>
    <source>
        <strain evidence="4">DAOM:BR144</strain>
    </source>
</reference>
<dbReference type="OMA" id="MEITHAK"/>
<dbReference type="AlphaFoldDB" id="K3W926"/>
<dbReference type="EMBL" id="GL376626">
    <property type="status" value="NOT_ANNOTATED_CDS"/>
    <property type="molecule type" value="Genomic_DNA"/>
</dbReference>
<dbReference type="STRING" id="431595.K3W926"/>
<evidence type="ECO:0000256" key="2">
    <source>
        <dbReference type="SAM" id="MobiDB-lite"/>
    </source>
</evidence>
<feature type="region of interest" description="Disordered" evidence="2">
    <location>
        <begin position="28"/>
        <end position="57"/>
    </location>
</feature>